<evidence type="ECO:0000259" key="1">
    <source>
        <dbReference type="Pfam" id="PF00117"/>
    </source>
</evidence>
<name>A0A929KXJ3_9SPHI</name>
<feature type="domain" description="Glutamine amidotransferase" evidence="1">
    <location>
        <begin position="25"/>
        <end position="218"/>
    </location>
</feature>
<dbReference type="AlphaFoldDB" id="A0A929KXJ3"/>
<protein>
    <submittedName>
        <fullName evidence="2">GMP synthase</fullName>
    </submittedName>
</protein>
<dbReference type="InterPro" id="IPR017926">
    <property type="entry name" value="GATASE"/>
</dbReference>
<comment type="caution">
    <text evidence="2">The sequence shown here is derived from an EMBL/GenBank/DDBJ whole genome shotgun (WGS) entry which is preliminary data.</text>
</comment>
<dbReference type="EMBL" id="JADFFL010000003">
    <property type="protein sequence ID" value="MBE9662293.1"/>
    <property type="molecule type" value="Genomic_DNA"/>
</dbReference>
<sequence>MTQEAPIKVAILDLYAGMANQGMRGFKDILKRYREKHGLDLEYKVYDTRGANELPDTSYDIYICSGGPGDPLSSEAEDWDINFMKLVGDLEAHNASDATDKKHVFFVCHSFQMMCRRYKLGLINKRRSPSFGILPVHLTDAGKHEPVLQDLSDPFYTVDSRSWQVIHADEKRFTELGMQLLIIEKERPYVDLPRAMMAIRFSDYFIGTQFHPEADAMGMKYHLEQDERKNEVIAEHGKDKYNDMIERLEDPDKIMHTQNTLIPNFLDQAVKNIAKGEMPIAK</sequence>
<dbReference type="RefSeq" id="WP_194111465.1">
    <property type="nucleotide sequence ID" value="NZ_JADFFL010000003.1"/>
</dbReference>
<evidence type="ECO:0000313" key="2">
    <source>
        <dbReference type="EMBL" id="MBE9662293.1"/>
    </source>
</evidence>
<dbReference type="Proteomes" id="UP000622475">
    <property type="component" value="Unassembled WGS sequence"/>
</dbReference>
<gene>
    <name evidence="2" type="ORF">IRJ16_10400</name>
</gene>
<accession>A0A929KXJ3</accession>
<dbReference type="SUPFAM" id="SSF52317">
    <property type="entry name" value="Class I glutamine amidotransferase-like"/>
    <property type="match status" value="1"/>
</dbReference>
<dbReference type="InterPro" id="IPR029062">
    <property type="entry name" value="Class_I_gatase-like"/>
</dbReference>
<proteinExistence type="predicted"/>
<dbReference type="Pfam" id="PF00117">
    <property type="entry name" value="GATase"/>
    <property type="match status" value="1"/>
</dbReference>
<dbReference type="Gene3D" id="3.40.50.880">
    <property type="match status" value="1"/>
</dbReference>
<evidence type="ECO:0000313" key="3">
    <source>
        <dbReference type="Proteomes" id="UP000622475"/>
    </source>
</evidence>
<keyword evidence="3" id="KW-1185">Reference proteome</keyword>
<organism evidence="2 3">
    <name type="scientific">Mucilaginibacter myungsuensis</name>
    <dbReference type="NCBI Taxonomy" id="649104"/>
    <lineage>
        <taxon>Bacteria</taxon>
        <taxon>Pseudomonadati</taxon>
        <taxon>Bacteroidota</taxon>
        <taxon>Sphingobacteriia</taxon>
        <taxon>Sphingobacteriales</taxon>
        <taxon>Sphingobacteriaceae</taxon>
        <taxon>Mucilaginibacter</taxon>
    </lineage>
</organism>
<reference evidence="2" key="1">
    <citation type="submission" date="2020-10" db="EMBL/GenBank/DDBJ databases">
        <title>Mucilaginibacter mali sp. nov., isolated from rhizosphere soil of apple orchard.</title>
        <authorList>
            <person name="Lee J.-S."/>
            <person name="Kim H.S."/>
            <person name="Kim J.-S."/>
        </authorList>
    </citation>
    <scope>NUCLEOTIDE SEQUENCE</scope>
    <source>
        <strain evidence="2">KCTC 22746</strain>
    </source>
</reference>